<comment type="catalytic activity">
    <reaction evidence="1 7">
        <text>guanosine(46) in tRNA + S-adenosyl-L-methionine = N(7)-methylguanosine(46) in tRNA + S-adenosyl-L-homocysteine</text>
        <dbReference type="Rhea" id="RHEA:42708"/>
        <dbReference type="Rhea" id="RHEA-COMP:10188"/>
        <dbReference type="Rhea" id="RHEA-COMP:10189"/>
        <dbReference type="ChEBI" id="CHEBI:57856"/>
        <dbReference type="ChEBI" id="CHEBI:59789"/>
        <dbReference type="ChEBI" id="CHEBI:74269"/>
        <dbReference type="ChEBI" id="CHEBI:74480"/>
        <dbReference type="EC" id="2.1.1.33"/>
    </reaction>
</comment>
<dbReference type="PROSITE" id="PS51625">
    <property type="entry name" value="SAM_MT_TRMB"/>
    <property type="match status" value="1"/>
</dbReference>
<comment type="function">
    <text evidence="2 7">Catalyzes the formation of N(7)-methylguanine at position 46 (m7G46) in tRNA.</text>
</comment>
<evidence type="ECO:0000313" key="9">
    <source>
        <dbReference type="Proteomes" id="UP000182703"/>
    </source>
</evidence>
<dbReference type="Proteomes" id="UP000182703">
    <property type="component" value="Chromosome"/>
</dbReference>
<reference evidence="8 9" key="1">
    <citation type="submission" date="2016-11" db="EMBL/GenBank/DDBJ databases">
        <title>Complete genome sequence of the aerobically denitrifying bacterium Chelatococcus daeguensis TAD1.</title>
        <authorList>
            <person name="Yang Y."/>
            <person name="Huang S."/>
            <person name="Lin E."/>
        </authorList>
    </citation>
    <scope>NUCLEOTIDE SEQUENCE [LARGE SCALE GENOMIC DNA]</scope>
    <source>
        <strain evidence="8 9">TAD1</strain>
    </source>
</reference>
<evidence type="ECO:0000256" key="3">
    <source>
        <dbReference type="ARBA" id="ARBA00022603"/>
    </source>
</evidence>
<dbReference type="EC" id="2.1.1.33" evidence="7"/>
<evidence type="ECO:0000256" key="1">
    <source>
        <dbReference type="ARBA" id="ARBA00000142"/>
    </source>
</evidence>
<organism evidence="8 9">
    <name type="scientific">Chelatococcus daeguensis</name>
    <dbReference type="NCBI Taxonomy" id="444444"/>
    <lineage>
        <taxon>Bacteria</taxon>
        <taxon>Pseudomonadati</taxon>
        <taxon>Pseudomonadota</taxon>
        <taxon>Alphaproteobacteria</taxon>
        <taxon>Hyphomicrobiales</taxon>
        <taxon>Chelatococcaceae</taxon>
        <taxon>Chelatococcus</taxon>
    </lineage>
</organism>
<keyword evidence="6 7" id="KW-0819">tRNA processing</keyword>
<keyword evidence="3 7" id="KW-0489">Methyltransferase</keyword>
<dbReference type="InterPro" id="IPR055361">
    <property type="entry name" value="tRNA_methyltr_TrmB_bact"/>
</dbReference>
<proteinExistence type="inferred from homology"/>
<comment type="caution">
    <text evidence="7">Lacks conserved residue(s) required for the propagation of feature annotation.</text>
</comment>
<dbReference type="EMBL" id="CP018095">
    <property type="protein sequence ID" value="APF38807.1"/>
    <property type="molecule type" value="Genomic_DNA"/>
</dbReference>
<comment type="similarity">
    <text evidence="7">Belongs to the class I-like SAM-binding methyltransferase superfamily. TrmB family.</text>
</comment>
<evidence type="ECO:0000256" key="6">
    <source>
        <dbReference type="ARBA" id="ARBA00022694"/>
    </source>
</evidence>
<dbReference type="InterPro" id="IPR003358">
    <property type="entry name" value="tRNA_(Gua-N-7)_MeTrfase_Trmb"/>
</dbReference>
<evidence type="ECO:0000256" key="5">
    <source>
        <dbReference type="ARBA" id="ARBA00022691"/>
    </source>
</evidence>
<keyword evidence="5 7" id="KW-0949">S-adenosyl-L-methionine</keyword>
<dbReference type="AlphaFoldDB" id="A0AAC9JWV0"/>
<dbReference type="KEGG" id="cdq:BOQ54_00965"/>
<dbReference type="Gene3D" id="3.40.50.150">
    <property type="entry name" value="Vaccinia Virus protein VP39"/>
    <property type="match status" value="1"/>
</dbReference>
<dbReference type="HAMAP" id="MF_01057">
    <property type="entry name" value="tRNA_methyltr_TrmB"/>
    <property type="match status" value="1"/>
</dbReference>
<dbReference type="Pfam" id="PF02390">
    <property type="entry name" value="Methyltransf_4"/>
    <property type="match status" value="1"/>
</dbReference>
<accession>A0AAC9JWV0</accession>
<comment type="pathway">
    <text evidence="7">tRNA modification; N(7)-methylguanine-tRNA biosynthesis.</text>
</comment>
<evidence type="ECO:0000256" key="4">
    <source>
        <dbReference type="ARBA" id="ARBA00022679"/>
    </source>
</evidence>
<dbReference type="SUPFAM" id="SSF53335">
    <property type="entry name" value="S-adenosyl-L-methionine-dependent methyltransferases"/>
    <property type="match status" value="1"/>
</dbReference>
<feature type="binding site" evidence="7">
    <location>
        <position position="175"/>
    </location>
    <ligand>
        <name>substrate</name>
    </ligand>
</feature>
<feature type="binding site" evidence="7">
    <location>
        <position position="143"/>
    </location>
    <ligand>
        <name>substrate</name>
    </ligand>
</feature>
<evidence type="ECO:0000256" key="7">
    <source>
        <dbReference type="HAMAP-Rule" id="MF_01057"/>
    </source>
</evidence>
<feature type="binding site" evidence="7">
    <location>
        <position position="139"/>
    </location>
    <ligand>
        <name>S-adenosyl-L-methionine</name>
        <dbReference type="ChEBI" id="CHEBI:59789"/>
    </ligand>
</feature>
<keyword evidence="9" id="KW-1185">Reference proteome</keyword>
<feature type="binding site" evidence="7">
    <location>
        <begin position="213"/>
        <end position="216"/>
    </location>
    <ligand>
        <name>substrate</name>
    </ligand>
</feature>
<feature type="binding site" evidence="7">
    <location>
        <position position="117"/>
    </location>
    <ligand>
        <name>S-adenosyl-L-methionine</name>
        <dbReference type="ChEBI" id="CHEBI:59789"/>
    </ligand>
</feature>
<dbReference type="InterPro" id="IPR029063">
    <property type="entry name" value="SAM-dependent_MTases_sf"/>
</dbReference>
<dbReference type="PANTHER" id="PTHR23417:SF14">
    <property type="entry name" value="PENTACOTRIPEPTIDE-REPEAT REGION OF PRORP DOMAIN-CONTAINING PROTEIN"/>
    <property type="match status" value="1"/>
</dbReference>
<gene>
    <name evidence="7" type="primary">trmB</name>
    <name evidence="8" type="ORF">BOQ54_00965</name>
</gene>
<name>A0AAC9JWV0_9HYPH</name>
<dbReference type="PANTHER" id="PTHR23417">
    <property type="entry name" value="3-DEOXY-D-MANNO-OCTULOSONIC-ACID TRANSFERASE/TRNA GUANINE-N 7 - -METHYLTRANSFERASE"/>
    <property type="match status" value="1"/>
</dbReference>
<dbReference type="GO" id="GO:0008176">
    <property type="term" value="F:tRNA (guanine(46)-N7)-methyltransferase activity"/>
    <property type="evidence" value="ECO:0007669"/>
    <property type="project" value="UniProtKB-UniRule"/>
</dbReference>
<protein>
    <recommendedName>
        <fullName evidence="7">tRNA (guanine-N(7)-)-methyltransferase</fullName>
        <ecNumber evidence="7">2.1.1.33</ecNumber>
    </recommendedName>
    <alternativeName>
        <fullName evidence="7">tRNA (guanine(46)-N(7))-methyltransferase</fullName>
    </alternativeName>
    <alternativeName>
        <fullName evidence="7">tRNA(m7G46)-methyltransferase</fullName>
    </alternativeName>
</protein>
<evidence type="ECO:0000313" key="8">
    <source>
        <dbReference type="EMBL" id="APF38807.1"/>
    </source>
</evidence>
<evidence type="ECO:0000256" key="2">
    <source>
        <dbReference type="ARBA" id="ARBA00003015"/>
    </source>
</evidence>
<dbReference type="GO" id="GO:0043527">
    <property type="term" value="C:tRNA methyltransferase complex"/>
    <property type="evidence" value="ECO:0007669"/>
    <property type="project" value="TreeGrafter"/>
</dbReference>
<sequence length="234" mass="26747">MRTTRVIAEQDRGGAFFGRRKGHKLRDNHARLLAEVLPRLRLPAGTDKLAPAGLFPHPVREVWLEIGFGGGEHLLARARENPDIGFIGCEPFVNGMAKLLAGVEEHAIANLRVWDDDATLVLPRLPEASIGRVFVLYPDPWPKRRHRKRRFIGEETLAALARVMRPGAELRFATDIDDYAAWALARIDRSGLFAWRAERADDWRRPWTGWPGTRYEAKALREGRLPMYLTFVRR</sequence>
<feature type="binding site" evidence="7">
    <location>
        <position position="65"/>
    </location>
    <ligand>
        <name>S-adenosyl-L-methionine</name>
        <dbReference type="ChEBI" id="CHEBI:59789"/>
    </ligand>
</feature>
<feature type="binding site" evidence="7">
    <location>
        <position position="90"/>
    </location>
    <ligand>
        <name>S-adenosyl-L-methionine</name>
        <dbReference type="ChEBI" id="CHEBI:59789"/>
    </ligand>
</feature>
<keyword evidence="4 7" id="KW-0808">Transferase</keyword>